<dbReference type="Pfam" id="PF12840">
    <property type="entry name" value="HTH_20"/>
    <property type="match status" value="1"/>
</dbReference>
<evidence type="ECO:0000313" key="3">
    <source>
        <dbReference type="EMBL" id="SQI00118.1"/>
    </source>
</evidence>
<name>A0A2X4RMF9_9CORY</name>
<keyword evidence="5" id="KW-1185">Reference proteome</keyword>
<evidence type="ECO:0000313" key="4">
    <source>
        <dbReference type="Proteomes" id="UP000249264"/>
    </source>
</evidence>
<dbReference type="Gene3D" id="1.10.10.10">
    <property type="entry name" value="Winged helix-like DNA-binding domain superfamily/Winged helix DNA-binding domain"/>
    <property type="match status" value="1"/>
</dbReference>
<protein>
    <submittedName>
        <fullName evidence="2">Helix-turn-helix transcriptional regulator</fullName>
    </submittedName>
    <submittedName>
        <fullName evidence="3">Transcription regulator ArsR</fullName>
    </submittedName>
</protein>
<evidence type="ECO:0000256" key="1">
    <source>
        <dbReference type="SAM" id="MobiDB-lite"/>
    </source>
</evidence>
<evidence type="ECO:0000313" key="5">
    <source>
        <dbReference type="Proteomes" id="UP000594905"/>
    </source>
</evidence>
<feature type="compositionally biased region" description="Low complexity" evidence="1">
    <location>
        <begin position="18"/>
        <end position="31"/>
    </location>
</feature>
<reference evidence="2 5" key="2">
    <citation type="submission" date="2020-12" db="EMBL/GenBank/DDBJ databases">
        <title>FDA dAtabase for Regulatory Grade micrObial Sequences (FDA-ARGOS): Supporting development and validation of Infectious Disease Dx tests.</title>
        <authorList>
            <person name="Sproer C."/>
            <person name="Gronow S."/>
            <person name="Severitt S."/>
            <person name="Schroder I."/>
            <person name="Tallon L."/>
            <person name="Sadzewicz L."/>
            <person name="Zhao X."/>
            <person name="Boylan J."/>
            <person name="Ott S."/>
            <person name="Bowen H."/>
            <person name="Vavikolanu K."/>
            <person name="Mehta A."/>
            <person name="Aluvathingal J."/>
            <person name="Nadendla S."/>
            <person name="Lowell S."/>
            <person name="Myers T."/>
            <person name="Yan Y."/>
            <person name="Sichtig H."/>
        </authorList>
    </citation>
    <scope>NUCLEOTIDE SEQUENCE [LARGE SCALE GENOMIC DNA]</scope>
    <source>
        <strain evidence="2 5">FDAARGOS_894</strain>
    </source>
</reference>
<reference evidence="3 4" key="1">
    <citation type="submission" date="2018-06" db="EMBL/GenBank/DDBJ databases">
        <authorList>
            <consortium name="Pathogen Informatics"/>
            <person name="Doyle S."/>
        </authorList>
    </citation>
    <scope>NUCLEOTIDE SEQUENCE [LARGE SCALE GENOMIC DNA]</scope>
    <source>
        <strain evidence="3 4">NCTC10288</strain>
    </source>
</reference>
<dbReference type="EMBL" id="LS483460">
    <property type="protein sequence ID" value="SQI00118.1"/>
    <property type="molecule type" value="Genomic_DNA"/>
</dbReference>
<dbReference type="EMBL" id="CP065689">
    <property type="protein sequence ID" value="QPS58761.1"/>
    <property type="molecule type" value="Genomic_DNA"/>
</dbReference>
<dbReference type="AlphaFoldDB" id="A0A2X4RMF9"/>
<dbReference type="RefSeq" id="WP_039675070.1">
    <property type="nucleotide sequence ID" value="NZ_CP065689.1"/>
</dbReference>
<sequence length="171" mass="18602">METTVEARLAELEARVAALESRTSTTDATSTSPPPEKESTYWLVEALAPNQQLPDGSVMFGGNIALGKRSYAYQWQRPTTFVTDESWSENLERLSALAHPVRGEILRRLIAAPATAAELVDENIVSSTGTAYHHLSALTHAGWTTKSGGEYAIRPARVIPLLTIITASEDH</sequence>
<gene>
    <name evidence="2" type="ORF">I6G51_07345</name>
    <name evidence="3" type="ORF">NCTC10288_01425</name>
</gene>
<dbReference type="InterPro" id="IPR036388">
    <property type="entry name" value="WH-like_DNA-bd_sf"/>
</dbReference>
<dbReference type="KEGG" id="cmin:NCTC10288_01425"/>
<dbReference type="SUPFAM" id="SSF46785">
    <property type="entry name" value="Winged helix' DNA-binding domain"/>
    <property type="match status" value="1"/>
</dbReference>
<dbReference type="STRING" id="38301.NX84_06490"/>
<dbReference type="InterPro" id="IPR011991">
    <property type="entry name" value="ArsR-like_HTH"/>
</dbReference>
<dbReference type="OrthoDB" id="3730926at2"/>
<dbReference type="Proteomes" id="UP000249264">
    <property type="component" value="Chromosome 1"/>
</dbReference>
<evidence type="ECO:0000313" key="2">
    <source>
        <dbReference type="EMBL" id="QPS58761.1"/>
    </source>
</evidence>
<dbReference type="CDD" id="cd00090">
    <property type="entry name" value="HTH_ARSR"/>
    <property type="match status" value="1"/>
</dbReference>
<proteinExistence type="predicted"/>
<feature type="region of interest" description="Disordered" evidence="1">
    <location>
        <begin position="18"/>
        <end position="38"/>
    </location>
</feature>
<accession>A0A2X4RMF9</accession>
<dbReference type="InterPro" id="IPR036390">
    <property type="entry name" value="WH_DNA-bd_sf"/>
</dbReference>
<dbReference type="GeneID" id="70783326"/>
<organism evidence="3 4">
    <name type="scientific">Corynebacterium minutissimum</name>
    <dbReference type="NCBI Taxonomy" id="38301"/>
    <lineage>
        <taxon>Bacteria</taxon>
        <taxon>Bacillati</taxon>
        <taxon>Actinomycetota</taxon>
        <taxon>Actinomycetes</taxon>
        <taxon>Mycobacteriales</taxon>
        <taxon>Corynebacteriaceae</taxon>
        <taxon>Corynebacterium</taxon>
    </lineage>
</organism>
<dbReference type="Proteomes" id="UP000594905">
    <property type="component" value="Chromosome"/>
</dbReference>